<dbReference type="Gene3D" id="3.30.465.10">
    <property type="match status" value="1"/>
</dbReference>
<keyword evidence="8" id="KW-0472">Membrane</keyword>
<dbReference type="PANTHER" id="PTHR10801:SF0">
    <property type="entry name" value="DELTA(24)-STEROL REDUCTASE"/>
    <property type="match status" value="1"/>
</dbReference>
<dbReference type="PANTHER" id="PTHR10801">
    <property type="entry name" value="24-DEHYDROCHOLESTEROL REDUCTASE"/>
    <property type="match status" value="1"/>
</dbReference>
<evidence type="ECO:0000256" key="5">
    <source>
        <dbReference type="ARBA" id="ARBA00022827"/>
    </source>
</evidence>
<evidence type="ECO:0000256" key="6">
    <source>
        <dbReference type="ARBA" id="ARBA00022989"/>
    </source>
</evidence>
<name>A0A212QMW5_9PROT</name>
<organism evidence="10 11">
    <name type="scientific">Arboricoccus pini</name>
    <dbReference type="NCBI Taxonomy" id="1963835"/>
    <lineage>
        <taxon>Bacteria</taxon>
        <taxon>Pseudomonadati</taxon>
        <taxon>Pseudomonadota</taxon>
        <taxon>Alphaproteobacteria</taxon>
        <taxon>Geminicoccales</taxon>
        <taxon>Geminicoccaceae</taxon>
        <taxon>Arboricoccus</taxon>
    </lineage>
</organism>
<accession>A0A212QMW5</accession>
<dbReference type="InterPro" id="IPR016166">
    <property type="entry name" value="FAD-bd_PCMH"/>
</dbReference>
<evidence type="ECO:0000313" key="11">
    <source>
        <dbReference type="Proteomes" id="UP000197065"/>
    </source>
</evidence>
<dbReference type="SUPFAM" id="SSF56176">
    <property type="entry name" value="FAD-binding/transporter-associated domain-like"/>
    <property type="match status" value="1"/>
</dbReference>
<keyword evidence="4" id="KW-0812">Transmembrane</keyword>
<dbReference type="Proteomes" id="UP000197065">
    <property type="component" value="Unassembled WGS sequence"/>
</dbReference>
<dbReference type="PROSITE" id="PS51387">
    <property type="entry name" value="FAD_PCMH"/>
    <property type="match status" value="1"/>
</dbReference>
<dbReference type="InterPro" id="IPR016164">
    <property type="entry name" value="FAD-linked_Oxase-like_C"/>
</dbReference>
<proteinExistence type="predicted"/>
<dbReference type="InterPro" id="IPR016169">
    <property type="entry name" value="FAD-bd_PCMH_sub2"/>
</dbReference>
<evidence type="ECO:0000256" key="7">
    <source>
        <dbReference type="ARBA" id="ARBA00023002"/>
    </source>
</evidence>
<dbReference type="AlphaFoldDB" id="A0A212QMW5"/>
<reference evidence="10 11" key="1">
    <citation type="submission" date="2017-06" db="EMBL/GenBank/DDBJ databases">
        <authorList>
            <person name="Kim H.J."/>
            <person name="Triplett B.A."/>
        </authorList>
    </citation>
    <scope>NUCLEOTIDE SEQUENCE [LARGE SCALE GENOMIC DNA]</scope>
    <source>
        <strain evidence="10 11">B29T1</strain>
    </source>
</reference>
<evidence type="ECO:0000259" key="9">
    <source>
        <dbReference type="PROSITE" id="PS51387"/>
    </source>
</evidence>
<sequence>MHPAHEARKAVLARAMRQNGVGARLQKTTTNLFRDRQEAPAKRLDVRSMNNVLAIDTERGLIDTEGMTPYDGLVDASLPHGLMPTVVPELRSITIGGALAGIGIESSSFRYGLVHETIESFDVLLADGEVVTCRADNEHSDLFFGFPNTFGTLGYALRTIVKGHPSKRYVKIEHRPVDDASAFGEALASACASDTFDFVEGEVFGPGRHYLSTGRFVDEAPYVSDYTFKQIYYRSIPNRLEDYLTARDFIWRWDTDWFWCSKATGAQNPLLRRLVFGPKRLNSRVYMRLLQLSSRYSLLERPYRLLGYRSESVIQDVPIPVEKLSVFLEWFHKEIGIAPVWCCPVRAYDPQHRYPLFPLEPGQLYVNVGFWDVLRRREDRPRAYYNRLIEAKVKELGGLKSLYSDAFYERAEFDRIYDRAAYDRLKARYDPNGRLKDIYDKCILGA</sequence>
<comment type="subcellular location">
    <subcellularLocation>
        <location evidence="1">Membrane</location>
        <topology evidence="1">Single-pass membrane protein</topology>
    </subcellularLocation>
</comment>
<dbReference type="EC" id="1.3.1.72" evidence="2"/>
<dbReference type="GO" id="GO:0016020">
    <property type="term" value="C:membrane"/>
    <property type="evidence" value="ECO:0007669"/>
    <property type="project" value="UniProtKB-SubCell"/>
</dbReference>
<evidence type="ECO:0000256" key="2">
    <source>
        <dbReference type="ARBA" id="ARBA00012405"/>
    </source>
</evidence>
<evidence type="ECO:0000256" key="1">
    <source>
        <dbReference type="ARBA" id="ARBA00004167"/>
    </source>
</evidence>
<dbReference type="InterPro" id="IPR040165">
    <property type="entry name" value="Diminuto-like"/>
</dbReference>
<keyword evidence="3" id="KW-0285">Flavoprotein</keyword>
<dbReference type="InterPro" id="IPR036318">
    <property type="entry name" value="FAD-bd_PCMH-like_sf"/>
</dbReference>
<feature type="domain" description="FAD-binding PCMH-type" evidence="9">
    <location>
        <begin position="1"/>
        <end position="166"/>
    </location>
</feature>
<dbReference type="Pfam" id="PF01565">
    <property type="entry name" value="FAD_binding_4"/>
    <property type="match status" value="1"/>
</dbReference>
<gene>
    <name evidence="10" type="ORF">SAMN07250955_10239</name>
</gene>
<evidence type="ECO:0000256" key="3">
    <source>
        <dbReference type="ARBA" id="ARBA00022630"/>
    </source>
</evidence>
<dbReference type="GO" id="GO:0050614">
    <property type="term" value="F:Delta24-sterol reductase activity"/>
    <property type="evidence" value="ECO:0007669"/>
    <property type="project" value="UniProtKB-EC"/>
</dbReference>
<protein>
    <recommendedName>
        <fullName evidence="2">Delta(24)-sterol reductase</fullName>
        <ecNumber evidence="2">1.3.1.72</ecNumber>
    </recommendedName>
</protein>
<evidence type="ECO:0000313" key="10">
    <source>
        <dbReference type="EMBL" id="SNB60733.1"/>
    </source>
</evidence>
<keyword evidence="11" id="KW-1185">Reference proteome</keyword>
<keyword evidence="6" id="KW-1133">Transmembrane helix</keyword>
<dbReference type="InterPro" id="IPR006094">
    <property type="entry name" value="Oxid_FAD_bind_N"/>
</dbReference>
<dbReference type="SUPFAM" id="SSF55103">
    <property type="entry name" value="FAD-linked oxidases, C-terminal domain"/>
    <property type="match status" value="1"/>
</dbReference>
<keyword evidence="5" id="KW-0274">FAD</keyword>
<evidence type="ECO:0000256" key="8">
    <source>
        <dbReference type="ARBA" id="ARBA00023136"/>
    </source>
</evidence>
<dbReference type="GO" id="GO:0071949">
    <property type="term" value="F:FAD binding"/>
    <property type="evidence" value="ECO:0007669"/>
    <property type="project" value="InterPro"/>
</dbReference>
<keyword evidence="7" id="KW-0560">Oxidoreductase</keyword>
<evidence type="ECO:0000256" key="4">
    <source>
        <dbReference type="ARBA" id="ARBA00022692"/>
    </source>
</evidence>
<dbReference type="EMBL" id="FYEH01000002">
    <property type="protein sequence ID" value="SNB60733.1"/>
    <property type="molecule type" value="Genomic_DNA"/>
</dbReference>